<name>A0AAP0MB48_9ROSI</name>
<dbReference type="GO" id="GO:0005975">
    <property type="term" value="P:carbohydrate metabolic process"/>
    <property type="evidence" value="ECO:0007669"/>
    <property type="project" value="InterPro"/>
</dbReference>
<keyword evidence="2" id="KW-0326">Glycosidase</keyword>
<dbReference type="PROSITE" id="PS51762">
    <property type="entry name" value="GH16_2"/>
    <property type="match status" value="1"/>
</dbReference>
<keyword evidence="5" id="KW-1185">Reference proteome</keyword>
<feature type="domain" description="GH16" evidence="3">
    <location>
        <begin position="15"/>
        <end position="229"/>
    </location>
</feature>
<accession>A0AAP0MB48</accession>
<dbReference type="InterPro" id="IPR044791">
    <property type="entry name" value="Beta-glucanase/XTH"/>
</dbReference>
<evidence type="ECO:0000313" key="5">
    <source>
        <dbReference type="Proteomes" id="UP001428341"/>
    </source>
</evidence>
<evidence type="ECO:0000259" key="3">
    <source>
        <dbReference type="PROSITE" id="PS51762"/>
    </source>
</evidence>
<dbReference type="AlphaFoldDB" id="A0AAP0MB48"/>
<gene>
    <name evidence="4" type="ORF">WN944_017359</name>
</gene>
<evidence type="ECO:0000256" key="2">
    <source>
        <dbReference type="ARBA" id="ARBA00023295"/>
    </source>
</evidence>
<dbReference type="EMBL" id="JBCGBO010000005">
    <property type="protein sequence ID" value="KAK9202149.1"/>
    <property type="molecule type" value="Genomic_DNA"/>
</dbReference>
<sequence>MAASFKELILCLFCITSVVLFIPAYSLPKKFTTSYFDEAFSRLYGDQNLIVLKEGKSVRISLDEHTGCGFKSRSTYQYAFFSASVKLPAANYTAGVVVTFYTSNGDVYKDSHDELDFEFLGHANNGSWVLQTNLYGNGSIGRGREERYSLPFDPSENFHNYSILWTEKTTVFYVDYVPIRVTQKVEAMAGDYPSKPMSLYATIWDGSDWATGGSKYKVDYTYAPFVSQYSNFVLQACSNSDCDDSLTTEERNKMKEFRSKYVTYSYCVDILYMGGARTAVLNVIAGASAATTSKPLWPNAKESKSKYVAYSGMKTKHLLRDRRTT</sequence>
<reference evidence="4 5" key="1">
    <citation type="submission" date="2024-05" db="EMBL/GenBank/DDBJ databases">
        <title>Haplotype-resolved chromosome-level genome assembly of Huyou (Citrus changshanensis).</title>
        <authorList>
            <person name="Miao C."/>
            <person name="Chen W."/>
            <person name="Wu Y."/>
            <person name="Wang L."/>
            <person name="Zhao S."/>
            <person name="Grierson D."/>
            <person name="Xu C."/>
            <person name="Chen K."/>
        </authorList>
    </citation>
    <scope>NUCLEOTIDE SEQUENCE [LARGE SCALE GENOMIC DNA]</scope>
    <source>
        <strain evidence="4">01-14</strain>
        <tissue evidence="4">Leaf</tissue>
    </source>
</reference>
<protein>
    <recommendedName>
        <fullName evidence="3">GH16 domain-containing protein</fullName>
    </recommendedName>
</protein>
<dbReference type="PANTHER" id="PTHR31062">
    <property type="entry name" value="XYLOGLUCAN ENDOTRANSGLUCOSYLASE/HYDROLASE PROTEIN 8-RELATED"/>
    <property type="match status" value="1"/>
</dbReference>
<evidence type="ECO:0000256" key="1">
    <source>
        <dbReference type="ARBA" id="ARBA00022801"/>
    </source>
</evidence>
<dbReference type="InterPro" id="IPR000757">
    <property type="entry name" value="Beta-glucanase-like"/>
</dbReference>
<dbReference type="InterPro" id="IPR013320">
    <property type="entry name" value="ConA-like_dom_sf"/>
</dbReference>
<dbReference type="Proteomes" id="UP001428341">
    <property type="component" value="Unassembled WGS sequence"/>
</dbReference>
<keyword evidence="1" id="KW-0378">Hydrolase</keyword>
<organism evidence="4 5">
    <name type="scientific">Citrus x changshan-huyou</name>
    <dbReference type="NCBI Taxonomy" id="2935761"/>
    <lineage>
        <taxon>Eukaryota</taxon>
        <taxon>Viridiplantae</taxon>
        <taxon>Streptophyta</taxon>
        <taxon>Embryophyta</taxon>
        <taxon>Tracheophyta</taxon>
        <taxon>Spermatophyta</taxon>
        <taxon>Magnoliopsida</taxon>
        <taxon>eudicotyledons</taxon>
        <taxon>Gunneridae</taxon>
        <taxon>Pentapetalae</taxon>
        <taxon>rosids</taxon>
        <taxon>malvids</taxon>
        <taxon>Sapindales</taxon>
        <taxon>Rutaceae</taxon>
        <taxon>Aurantioideae</taxon>
        <taxon>Citrus</taxon>
    </lineage>
</organism>
<dbReference type="Pfam" id="PF00722">
    <property type="entry name" value="Glyco_hydro_16"/>
    <property type="match status" value="1"/>
</dbReference>
<dbReference type="SUPFAM" id="SSF49899">
    <property type="entry name" value="Concanavalin A-like lectins/glucanases"/>
    <property type="match status" value="1"/>
</dbReference>
<evidence type="ECO:0000313" key="4">
    <source>
        <dbReference type="EMBL" id="KAK9202149.1"/>
    </source>
</evidence>
<dbReference type="Gene3D" id="2.60.120.200">
    <property type="match status" value="1"/>
</dbReference>
<dbReference type="GO" id="GO:0004553">
    <property type="term" value="F:hydrolase activity, hydrolyzing O-glycosyl compounds"/>
    <property type="evidence" value="ECO:0007669"/>
    <property type="project" value="InterPro"/>
</dbReference>
<comment type="caution">
    <text evidence="4">The sequence shown here is derived from an EMBL/GenBank/DDBJ whole genome shotgun (WGS) entry which is preliminary data.</text>
</comment>
<proteinExistence type="predicted"/>